<evidence type="ECO:0000256" key="1">
    <source>
        <dbReference type="SAM" id="MobiDB-lite"/>
    </source>
</evidence>
<sequence>MGHAVQTLWRQSHVQRAGWTLGQLFSHILSRNAEHSGDGISKKESQERNLDSPKSSQALPQTTFRLRGGPMAEHYSLLDGVFRYSVTRRNLDKN</sequence>
<reference evidence="2" key="1">
    <citation type="submission" date="2022-01" db="EMBL/GenBank/DDBJ databases">
        <title>Genome Sequence Resource for Two Populations of Ditylenchus destructor, the Migratory Endoparasitic Phytonematode.</title>
        <authorList>
            <person name="Zhang H."/>
            <person name="Lin R."/>
            <person name="Xie B."/>
        </authorList>
    </citation>
    <scope>NUCLEOTIDE SEQUENCE</scope>
    <source>
        <strain evidence="2">BazhouSP</strain>
    </source>
</reference>
<comment type="caution">
    <text evidence="2">The sequence shown here is derived from an EMBL/GenBank/DDBJ whole genome shotgun (WGS) entry which is preliminary data.</text>
</comment>
<evidence type="ECO:0000313" key="2">
    <source>
        <dbReference type="EMBL" id="KAI1707083.1"/>
    </source>
</evidence>
<feature type="region of interest" description="Disordered" evidence="1">
    <location>
        <begin position="35"/>
        <end position="61"/>
    </location>
</feature>
<dbReference type="Proteomes" id="UP001201812">
    <property type="component" value="Unassembled WGS sequence"/>
</dbReference>
<dbReference type="EMBL" id="JAKKPZ010000043">
    <property type="protein sequence ID" value="KAI1707083.1"/>
    <property type="molecule type" value="Genomic_DNA"/>
</dbReference>
<feature type="compositionally biased region" description="Basic and acidic residues" evidence="1">
    <location>
        <begin position="35"/>
        <end position="51"/>
    </location>
</feature>
<protein>
    <submittedName>
        <fullName evidence="2">Uncharacterized protein</fullName>
    </submittedName>
</protein>
<evidence type="ECO:0000313" key="3">
    <source>
        <dbReference type="Proteomes" id="UP001201812"/>
    </source>
</evidence>
<feature type="compositionally biased region" description="Polar residues" evidence="1">
    <location>
        <begin position="52"/>
        <end position="61"/>
    </location>
</feature>
<name>A0AAD4N035_9BILA</name>
<accession>A0AAD4N035</accession>
<organism evidence="2 3">
    <name type="scientific">Ditylenchus destructor</name>
    <dbReference type="NCBI Taxonomy" id="166010"/>
    <lineage>
        <taxon>Eukaryota</taxon>
        <taxon>Metazoa</taxon>
        <taxon>Ecdysozoa</taxon>
        <taxon>Nematoda</taxon>
        <taxon>Chromadorea</taxon>
        <taxon>Rhabditida</taxon>
        <taxon>Tylenchina</taxon>
        <taxon>Tylenchomorpha</taxon>
        <taxon>Sphaerularioidea</taxon>
        <taxon>Anguinidae</taxon>
        <taxon>Anguininae</taxon>
        <taxon>Ditylenchus</taxon>
    </lineage>
</organism>
<proteinExistence type="predicted"/>
<keyword evidence="3" id="KW-1185">Reference proteome</keyword>
<dbReference type="AlphaFoldDB" id="A0AAD4N035"/>
<gene>
    <name evidence="2" type="ORF">DdX_12675</name>
</gene>